<feature type="compositionally biased region" description="Pro residues" evidence="1">
    <location>
        <begin position="699"/>
        <end position="709"/>
    </location>
</feature>
<feature type="compositionally biased region" description="Basic residues" evidence="1">
    <location>
        <begin position="138"/>
        <end position="156"/>
    </location>
</feature>
<feature type="domain" description="FAM13A-like" evidence="2">
    <location>
        <begin position="1332"/>
        <end position="1391"/>
    </location>
</feature>
<dbReference type="EMBL" id="HBGN01027545">
    <property type="protein sequence ID" value="CAD9343352.1"/>
    <property type="molecule type" value="Transcribed_RNA"/>
</dbReference>
<feature type="compositionally biased region" description="Low complexity" evidence="1">
    <location>
        <begin position="1317"/>
        <end position="1331"/>
    </location>
</feature>
<dbReference type="Gene3D" id="1.10.10.1460">
    <property type="match status" value="1"/>
</dbReference>
<feature type="compositionally biased region" description="Polar residues" evidence="1">
    <location>
        <begin position="157"/>
        <end position="166"/>
    </location>
</feature>
<feature type="region of interest" description="Disordered" evidence="1">
    <location>
        <begin position="830"/>
        <end position="852"/>
    </location>
</feature>
<feature type="region of interest" description="Disordered" evidence="1">
    <location>
        <begin position="1164"/>
        <end position="1209"/>
    </location>
</feature>
<feature type="compositionally biased region" description="Acidic residues" evidence="1">
    <location>
        <begin position="360"/>
        <end position="377"/>
    </location>
</feature>
<reference evidence="3" key="1">
    <citation type="submission" date="2021-01" db="EMBL/GenBank/DDBJ databases">
        <authorList>
            <person name="Corre E."/>
            <person name="Pelletier E."/>
            <person name="Niang G."/>
            <person name="Scheremetjew M."/>
            <person name="Finn R."/>
            <person name="Kale V."/>
            <person name="Holt S."/>
            <person name="Cochrane G."/>
            <person name="Meng A."/>
            <person name="Brown T."/>
            <person name="Cohen L."/>
        </authorList>
    </citation>
    <scope>NUCLEOTIDE SEQUENCE</scope>
    <source>
        <strain evidence="3">Pop2</strain>
    </source>
</reference>
<feature type="compositionally biased region" description="Polar residues" evidence="1">
    <location>
        <begin position="1301"/>
        <end position="1310"/>
    </location>
</feature>
<feature type="compositionally biased region" description="Pro residues" evidence="1">
    <location>
        <begin position="772"/>
        <end position="781"/>
    </location>
</feature>
<dbReference type="PANTHER" id="PTHR15904:SF17">
    <property type="entry name" value="RHO-GAP DOMAIN-CONTAINING PROTEIN"/>
    <property type="match status" value="1"/>
</dbReference>
<name>A0A6U3WET7_9STRA</name>
<dbReference type="PANTHER" id="PTHR15904">
    <property type="entry name" value="FAM13"/>
    <property type="match status" value="1"/>
</dbReference>
<dbReference type="EMBL" id="HBGN01027546">
    <property type="protein sequence ID" value="CAD9343355.1"/>
    <property type="molecule type" value="Transcribed_RNA"/>
</dbReference>
<accession>A0A6U3WET7</accession>
<feature type="domain" description="FAM13A-like" evidence="2">
    <location>
        <begin position="1209"/>
        <end position="1266"/>
    </location>
</feature>
<evidence type="ECO:0000259" key="2">
    <source>
        <dbReference type="Pfam" id="PF26116"/>
    </source>
</evidence>
<evidence type="ECO:0000256" key="1">
    <source>
        <dbReference type="SAM" id="MobiDB-lite"/>
    </source>
</evidence>
<proteinExistence type="predicted"/>
<feature type="region of interest" description="Disordered" evidence="1">
    <location>
        <begin position="647"/>
        <end position="738"/>
    </location>
</feature>
<feature type="compositionally biased region" description="Polar residues" evidence="1">
    <location>
        <begin position="179"/>
        <end position="192"/>
    </location>
</feature>
<feature type="region of interest" description="Disordered" evidence="1">
    <location>
        <begin position="1"/>
        <end position="107"/>
    </location>
</feature>
<evidence type="ECO:0000313" key="3">
    <source>
        <dbReference type="EMBL" id="CAD9343352.1"/>
    </source>
</evidence>
<feature type="compositionally biased region" description="Pro residues" evidence="1">
    <location>
        <begin position="835"/>
        <end position="844"/>
    </location>
</feature>
<dbReference type="Pfam" id="PF26116">
    <property type="entry name" value="FAM13A"/>
    <property type="match status" value="3"/>
</dbReference>
<gene>
    <name evidence="3" type="ORF">DBRI1063_LOCUS17784</name>
    <name evidence="4" type="ORF">DBRI1063_LOCUS17785</name>
</gene>
<feature type="domain" description="FAM13A-like" evidence="2">
    <location>
        <begin position="981"/>
        <end position="1030"/>
    </location>
</feature>
<feature type="compositionally biased region" description="Low complexity" evidence="1">
    <location>
        <begin position="669"/>
        <end position="680"/>
    </location>
</feature>
<feature type="compositionally biased region" description="Low complexity" evidence="1">
    <location>
        <begin position="76"/>
        <end position="90"/>
    </location>
</feature>
<feature type="region of interest" description="Disordered" evidence="1">
    <location>
        <begin position="131"/>
        <end position="196"/>
    </location>
</feature>
<feature type="compositionally biased region" description="Polar residues" evidence="1">
    <location>
        <begin position="1198"/>
        <end position="1209"/>
    </location>
</feature>
<sequence>MMAMNSTGVTASDREASPATSPPSSYISRSSQMSLKMNRRRSRSKGTIAGFASAADKTPSGVEAHGSNGDVGDNASVSSVTSSGQQSSTQPQHVGDSQGPSQQSPAKPCYSGKLALLCVQNALYMGARTQVSLCPPGRPRRSLVGKLQTRRSRRKQMQQTGGNNIVSGAGSLRPPRPLSRNQSGRSEENLNPQLDRVFDQYDREEESYLADPDLGDRVIGADGEEYIEEASSGDEDDLDVMLEEEDMATSPTAALAAAHEKEKNFDYVHREALFTQVRNDPTAAGGHSAPGASSGKLPFNYRKLRWFDCVTASDRATARKFLRDEFANAQKRDRLDLIKHLRKMQRREKWKMRNDKGGFSDDDSGWNSDDDDNDDAPLEPAALTAAGISRFPQNMTPALSAALVLESLSITPLESVEGMSKCYDGIVAAGTALLDWELENSDTTTSVSRQEEKSKTPSKSDIIAALAPLLITTLEHPSGETILELARLRKMCGSRRYQRRFVQRIAPCLVRPPNAALWCLKHQNDMLAILAATEMILDAAFEIFAAGWYDRGQTLLADSHRAETLRAAANALKELSNDSSMMGFMTPGGGHGHRRANSYILGKTPSKDSTSKNAPLAEWEVLAVDRQIRKSISNILTMDWGRVVLSSAPPRDGDDASSQGRVTRNRRGITSSKSKNISTTAPEQQSNQLELLPTLDGGPVPPGGSPSPSSPRKIPLSPRAKNPAVSPHSPNTSLVQSAAAPSVEALESAFGPSFVTQTVVAVGPSDSSSPDSSPPPAPLSPPRGASGLRLPAIEDIGEVIGSRNRTVIGSSSVTPPQTPRPQHLNLVTTGAIVPGTPPRSPSSPPRVMMGSQSSTSTSLVVASPVRGSSTPPFSSTGTLPLASHQGVGSENFGLNAPQIPVMSPPHRGLGRPEIELPTTPSRAGGIAPLSPSSVGVDSIVSGVSQRSGSTQSGTSGLAVQSLQNAHYRMLTSTAAERKRTVAACRALRAQITRFEEAFIQLHGRPPKGAAERAPLATTYAQYREWKRAIRADAACRIQALFRGARMRWSLLRSSDPSIAAFIDKYDLKRLAIPWEIGGSGPEQPNLNHVGSRGPRYSPPTQSPSGAIIGCQLPSPHMVPYGGGDEGSEISNVGVEVVISPGSSSNNSGAALNPPTLSPNWSTNQPPLNAAGPGWRNRSNINNEDISHNGPQHVGMPPSESSPSGRASVTLQELQARKRELKQELKQYDMNFHRQHNRMPAKAEKEPIRHLYEKYNLLKSQISMLEKENAGQGTAAPSNYHRPSHPRQHRVDVPSPGDVTGSPPNTSSRLSPQGYGEPRTGSSGTSTPTGLPTQDLAALKAEKGQLHQMLRSYEKDFYREHKRQVSSFADIRPVASQYRRYKDIKKQIASLQGQDKKG</sequence>
<dbReference type="InterPro" id="IPR059029">
    <property type="entry name" value="FAM13A_dom"/>
</dbReference>
<feature type="compositionally biased region" description="Low complexity" evidence="1">
    <location>
        <begin position="22"/>
        <end position="34"/>
    </location>
</feature>
<feature type="region of interest" description="Disordered" evidence="1">
    <location>
        <begin position="761"/>
        <end position="788"/>
    </location>
</feature>
<dbReference type="PROSITE" id="PS50096">
    <property type="entry name" value="IQ"/>
    <property type="match status" value="1"/>
</dbReference>
<feature type="region of interest" description="Disordered" evidence="1">
    <location>
        <begin position="349"/>
        <end position="378"/>
    </location>
</feature>
<dbReference type="InterPro" id="IPR039102">
    <property type="entry name" value="FAM13"/>
</dbReference>
<feature type="compositionally biased region" description="Polar residues" evidence="1">
    <location>
        <begin position="1"/>
        <end position="10"/>
    </location>
</feature>
<protein>
    <recommendedName>
        <fullName evidence="2">FAM13A-like domain-containing protein</fullName>
    </recommendedName>
</protein>
<organism evidence="3">
    <name type="scientific">Ditylum brightwellii</name>
    <dbReference type="NCBI Taxonomy" id="49249"/>
    <lineage>
        <taxon>Eukaryota</taxon>
        <taxon>Sar</taxon>
        <taxon>Stramenopiles</taxon>
        <taxon>Ochrophyta</taxon>
        <taxon>Bacillariophyta</taxon>
        <taxon>Mediophyceae</taxon>
        <taxon>Lithodesmiophycidae</taxon>
        <taxon>Lithodesmiales</taxon>
        <taxon>Lithodesmiaceae</taxon>
        <taxon>Ditylum</taxon>
    </lineage>
</organism>
<evidence type="ECO:0000313" key="4">
    <source>
        <dbReference type="EMBL" id="CAD9343355.1"/>
    </source>
</evidence>
<feature type="region of interest" description="Disordered" evidence="1">
    <location>
        <begin position="1267"/>
        <end position="1331"/>
    </location>
</feature>